<keyword evidence="10" id="KW-0464">Manganese</keyword>
<evidence type="ECO:0000259" key="12">
    <source>
        <dbReference type="PROSITE" id="PS50944"/>
    </source>
</evidence>
<dbReference type="SUPFAM" id="SSF46785">
    <property type="entry name" value="Winged helix' DNA-binding domain"/>
    <property type="match status" value="1"/>
</dbReference>
<dbReference type="PANTHER" id="PTHR33238">
    <property type="entry name" value="IRON (METAL) DEPENDENT REPRESSOR, DTXR FAMILY"/>
    <property type="match status" value="1"/>
</dbReference>
<keyword evidence="4" id="KW-0963">Cytoplasm</keyword>
<evidence type="ECO:0000256" key="3">
    <source>
        <dbReference type="ARBA" id="ARBA00011738"/>
    </source>
</evidence>
<dbReference type="AlphaFoldDB" id="A0A0C7PJP4"/>
<accession>A0A0C7PJP4</accession>
<keyword evidence="9" id="KW-0804">Transcription</keyword>
<comment type="subunit">
    <text evidence="3">Homodimer.</text>
</comment>
<evidence type="ECO:0000256" key="2">
    <source>
        <dbReference type="ARBA" id="ARBA00007871"/>
    </source>
</evidence>
<keyword evidence="8" id="KW-0010">Activator</keyword>
<dbReference type="InterPro" id="IPR036421">
    <property type="entry name" value="Fe_dep_repressor_sf"/>
</dbReference>
<comment type="similarity">
    <text evidence="2">Belongs to the DtxR/MntR family.</text>
</comment>
<dbReference type="Gene3D" id="1.10.60.10">
    <property type="entry name" value="Iron dependent repressor, metal binding and dimerisation domain"/>
    <property type="match status" value="1"/>
</dbReference>
<dbReference type="InterPro" id="IPR036390">
    <property type="entry name" value="WH_DNA-bd_sf"/>
</dbReference>
<evidence type="ECO:0000256" key="5">
    <source>
        <dbReference type="ARBA" id="ARBA00022491"/>
    </source>
</evidence>
<keyword evidence="6" id="KW-0805">Transcription regulation</keyword>
<evidence type="ECO:0000256" key="1">
    <source>
        <dbReference type="ARBA" id="ARBA00004496"/>
    </source>
</evidence>
<feature type="domain" description="HTH dtxR-type" evidence="12">
    <location>
        <begin position="20"/>
        <end position="81"/>
    </location>
</feature>
<dbReference type="GO" id="GO:0003677">
    <property type="term" value="F:DNA binding"/>
    <property type="evidence" value="ECO:0007669"/>
    <property type="project" value="UniProtKB-KW"/>
</dbReference>
<dbReference type="InterPro" id="IPR036388">
    <property type="entry name" value="WH-like_DNA-bd_sf"/>
</dbReference>
<comment type="subcellular location">
    <subcellularLocation>
        <location evidence="1">Cytoplasm</location>
    </subcellularLocation>
</comment>
<dbReference type="Proteomes" id="UP000049127">
    <property type="component" value="Unassembled WGS sequence"/>
</dbReference>
<dbReference type="InterPro" id="IPR022689">
    <property type="entry name" value="Iron_dep_repressor"/>
</dbReference>
<evidence type="ECO:0000256" key="8">
    <source>
        <dbReference type="ARBA" id="ARBA00023159"/>
    </source>
</evidence>
<dbReference type="Gene3D" id="1.10.10.10">
    <property type="entry name" value="Winged helix-like DNA-binding domain superfamily/Winged helix DNA-binding domain"/>
    <property type="match status" value="1"/>
</dbReference>
<name>A0A0C7PJP4_PARSO</name>
<evidence type="ECO:0000256" key="10">
    <source>
        <dbReference type="ARBA" id="ARBA00023211"/>
    </source>
</evidence>
<keyword evidence="5" id="KW-0678">Repressor</keyword>
<dbReference type="EMBL" id="CEKZ01000003">
    <property type="protein sequence ID" value="CEQ04295.1"/>
    <property type="molecule type" value="Genomic_DNA"/>
</dbReference>
<dbReference type="GO" id="GO:0046983">
    <property type="term" value="F:protein dimerization activity"/>
    <property type="evidence" value="ECO:0007669"/>
    <property type="project" value="InterPro"/>
</dbReference>
<dbReference type="InterPro" id="IPR022687">
    <property type="entry name" value="HTH_DTXR"/>
</dbReference>
<dbReference type="PANTHER" id="PTHR33238:SF11">
    <property type="entry name" value="TRANSCRIPTIONAL REGULATOR MNTR"/>
    <property type="match status" value="1"/>
</dbReference>
<dbReference type="InterPro" id="IPR050536">
    <property type="entry name" value="DtxR_MntR_Metal-Reg"/>
</dbReference>
<dbReference type="Pfam" id="PF01325">
    <property type="entry name" value="Fe_dep_repress"/>
    <property type="match status" value="1"/>
</dbReference>
<dbReference type="InterPro" id="IPR001367">
    <property type="entry name" value="Fe_dep_repressor"/>
</dbReference>
<dbReference type="SMART" id="SM00529">
    <property type="entry name" value="HTH_DTXR"/>
    <property type="match status" value="1"/>
</dbReference>
<evidence type="ECO:0000313" key="13">
    <source>
        <dbReference type="EMBL" id="CEQ04295.1"/>
    </source>
</evidence>
<protein>
    <recommendedName>
        <fullName evidence="11">Manganese transport regulator</fullName>
    </recommendedName>
</protein>
<proteinExistence type="inferred from homology"/>
<evidence type="ECO:0000256" key="4">
    <source>
        <dbReference type="ARBA" id="ARBA00022490"/>
    </source>
</evidence>
<dbReference type="GO" id="GO:0005737">
    <property type="term" value="C:cytoplasm"/>
    <property type="evidence" value="ECO:0007669"/>
    <property type="project" value="UniProtKB-SubCell"/>
</dbReference>
<dbReference type="GO" id="GO:0046914">
    <property type="term" value="F:transition metal ion binding"/>
    <property type="evidence" value="ECO:0007669"/>
    <property type="project" value="InterPro"/>
</dbReference>
<gene>
    <name evidence="13" type="primary">mntR</name>
    <name evidence="13" type="ORF">R28058_20281</name>
</gene>
<evidence type="ECO:0000313" key="14">
    <source>
        <dbReference type="Proteomes" id="UP000049127"/>
    </source>
</evidence>
<evidence type="ECO:0000256" key="11">
    <source>
        <dbReference type="ARBA" id="ARBA00032593"/>
    </source>
</evidence>
<reference evidence="13 14" key="1">
    <citation type="submission" date="2015-01" db="EMBL/GenBank/DDBJ databases">
        <authorList>
            <person name="Aslett A.Martin."/>
            <person name="De Silva Nishadi"/>
        </authorList>
    </citation>
    <scope>NUCLEOTIDE SEQUENCE [LARGE SCALE GENOMIC DNA]</scope>
    <source>
        <strain evidence="13 14">R28058</strain>
    </source>
</reference>
<dbReference type="Pfam" id="PF02742">
    <property type="entry name" value="Fe_dep_repr_C"/>
    <property type="match status" value="1"/>
</dbReference>
<dbReference type="PROSITE" id="PS50944">
    <property type="entry name" value="HTH_DTXR"/>
    <property type="match status" value="1"/>
</dbReference>
<evidence type="ECO:0000256" key="9">
    <source>
        <dbReference type="ARBA" id="ARBA00023163"/>
    </source>
</evidence>
<sequence>MLKEINQFYTFNEYMKNNKLSPNEEDYIEMIYRLYKEEKDIKISNLSRSLNIRPSSVSNMVKKLQHKGILRHEKYGSIILSNKGEEIGKQLLNRHNIIEEFLYLIGVRDQIHEETEKIEHTISVETLVKINRLINFLKNNKDVLEGLNTYI</sequence>
<evidence type="ECO:0000256" key="7">
    <source>
        <dbReference type="ARBA" id="ARBA00023125"/>
    </source>
</evidence>
<evidence type="ECO:0000256" key="6">
    <source>
        <dbReference type="ARBA" id="ARBA00023015"/>
    </source>
</evidence>
<keyword evidence="7" id="KW-0238">DNA-binding</keyword>
<organism evidence="13 14">
    <name type="scientific">Paraclostridium sordellii</name>
    <name type="common">Clostridium sordellii</name>
    <dbReference type="NCBI Taxonomy" id="1505"/>
    <lineage>
        <taxon>Bacteria</taxon>
        <taxon>Bacillati</taxon>
        <taxon>Bacillota</taxon>
        <taxon>Clostridia</taxon>
        <taxon>Peptostreptococcales</taxon>
        <taxon>Peptostreptococcaceae</taxon>
        <taxon>Paraclostridium</taxon>
    </lineage>
</organism>
<dbReference type="GO" id="GO:0003700">
    <property type="term" value="F:DNA-binding transcription factor activity"/>
    <property type="evidence" value="ECO:0007669"/>
    <property type="project" value="InterPro"/>
</dbReference>